<dbReference type="AlphaFoldDB" id="A0A5D8ZBW9"/>
<evidence type="ECO:0000313" key="3">
    <source>
        <dbReference type="EMBL" id="TZF90164.1"/>
    </source>
</evidence>
<dbReference type="RefSeq" id="WP_149352528.1">
    <property type="nucleotide sequence ID" value="NZ_VTRV01000050.1"/>
</dbReference>
<accession>A0A5D8ZBW9</accession>
<keyword evidence="1" id="KW-0732">Signal</keyword>
<protein>
    <submittedName>
        <fullName evidence="3">DUF2147 domain-containing protein</fullName>
    </submittedName>
</protein>
<dbReference type="OrthoDB" id="9814399at2"/>
<dbReference type="Proteomes" id="UP000323164">
    <property type="component" value="Unassembled WGS sequence"/>
</dbReference>
<gene>
    <name evidence="3" type="ORF">FW784_06405</name>
</gene>
<feature type="signal peptide" evidence="1">
    <location>
        <begin position="1"/>
        <end position="19"/>
    </location>
</feature>
<dbReference type="PANTHER" id="PTHR36919:SF3">
    <property type="entry name" value="BLL5882 PROTEIN"/>
    <property type="match status" value="1"/>
</dbReference>
<comment type="caution">
    <text evidence="3">The sequence shown here is derived from an EMBL/GenBank/DDBJ whole genome shotgun (WGS) entry which is preliminary data.</text>
</comment>
<sequence length="142" mass="15100">MRIKFVALLALSLPIAAIAADNSPIGRWKTLDDETGKVMTIAEVYTAQNGKLAAKVVEAVDPAAAICSKCDGAQKGKSTVGMPILWNLKPISGGWGDGEGFKPSQGMKFKAKSIKLVDGGNKLEVTGCKFVFCKTATWVRVR</sequence>
<feature type="chain" id="PRO_5022824994" evidence="1">
    <location>
        <begin position="20"/>
        <end position="142"/>
    </location>
</feature>
<proteinExistence type="predicted"/>
<name>A0A5D8ZBW9_9GAMM</name>
<evidence type="ECO:0000256" key="1">
    <source>
        <dbReference type="SAM" id="SignalP"/>
    </source>
</evidence>
<dbReference type="InterPro" id="IPR019223">
    <property type="entry name" value="DUF2147"/>
</dbReference>
<evidence type="ECO:0000259" key="2">
    <source>
        <dbReference type="Pfam" id="PF09917"/>
    </source>
</evidence>
<dbReference type="Pfam" id="PF09917">
    <property type="entry name" value="DUF2147"/>
    <property type="match status" value="1"/>
</dbReference>
<dbReference type="Gene3D" id="2.40.128.520">
    <property type="match status" value="1"/>
</dbReference>
<reference evidence="3 4" key="1">
    <citation type="submission" date="2019-08" db="EMBL/GenBank/DDBJ databases">
        <title>Draft genome sequence of Lysobacter sp. UKS-15.</title>
        <authorList>
            <person name="Im W.-T."/>
        </authorList>
    </citation>
    <scope>NUCLEOTIDE SEQUENCE [LARGE SCALE GENOMIC DNA]</scope>
    <source>
        <strain evidence="3 4">UKS-15</strain>
    </source>
</reference>
<feature type="domain" description="DUF2147" evidence="2">
    <location>
        <begin position="26"/>
        <end position="140"/>
    </location>
</feature>
<dbReference type="EMBL" id="VTRV01000050">
    <property type="protein sequence ID" value="TZF90164.1"/>
    <property type="molecule type" value="Genomic_DNA"/>
</dbReference>
<evidence type="ECO:0000313" key="4">
    <source>
        <dbReference type="Proteomes" id="UP000323164"/>
    </source>
</evidence>
<dbReference type="PANTHER" id="PTHR36919">
    <property type="entry name" value="BLR1215 PROTEIN"/>
    <property type="match status" value="1"/>
</dbReference>
<organism evidence="3 4">
    <name type="scientific">Cognatilysobacter lacus</name>
    <dbReference type="NCBI Taxonomy" id="1643323"/>
    <lineage>
        <taxon>Bacteria</taxon>
        <taxon>Pseudomonadati</taxon>
        <taxon>Pseudomonadota</taxon>
        <taxon>Gammaproteobacteria</taxon>
        <taxon>Lysobacterales</taxon>
        <taxon>Lysobacteraceae</taxon>
        <taxon>Cognatilysobacter</taxon>
    </lineage>
</organism>
<keyword evidence="4" id="KW-1185">Reference proteome</keyword>